<evidence type="ECO:0000313" key="2">
    <source>
        <dbReference type="Proteomes" id="UP000246085"/>
    </source>
</evidence>
<sequence length="81" mass="9464">MKFVLAHDKDQSMKRSRFSEEQIIGILKEHEAGVSVADPRPALSPRRHRSHLEVRLHRVARESHQARRRRLLAESHQGRAL</sequence>
<organism evidence="1 2">
    <name type="scientific">Bradyrhizobium vignae</name>
    <dbReference type="NCBI Taxonomy" id="1549949"/>
    <lineage>
        <taxon>Bacteria</taxon>
        <taxon>Pseudomonadati</taxon>
        <taxon>Pseudomonadota</taxon>
        <taxon>Alphaproteobacteria</taxon>
        <taxon>Hyphomicrobiales</taxon>
        <taxon>Nitrobacteraceae</taxon>
        <taxon>Bradyrhizobium</taxon>
    </lineage>
</organism>
<evidence type="ECO:0000313" key="1">
    <source>
        <dbReference type="EMBL" id="SPP98329.1"/>
    </source>
</evidence>
<accession>A0A2U3QAH7</accession>
<name>A0A2U3QAH7_9BRAD</name>
<dbReference type="AlphaFoldDB" id="A0A2U3QAH7"/>
<proteinExistence type="predicted"/>
<dbReference type="EMBL" id="LS398110">
    <property type="protein sequence ID" value="SPP98329.1"/>
    <property type="molecule type" value="Genomic_DNA"/>
</dbReference>
<dbReference type="Proteomes" id="UP000246085">
    <property type="component" value="Chromosome BRAD3257"/>
</dbReference>
<dbReference type="KEGG" id="bvz:BRAD3257_7663"/>
<reference evidence="1 2" key="1">
    <citation type="submission" date="2018-03" db="EMBL/GenBank/DDBJ databases">
        <authorList>
            <person name="Gully D."/>
        </authorList>
    </citation>
    <scope>NUCLEOTIDE SEQUENCE [LARGE SCALE GENOMIC DNA]</scope>
    <source>
        <strain evidence="1">ORS3257</strain>
    </source>
</reference>
<evidence type="ECO:0008006" key="3">
    <source>
        <dbReference type="Google" id="ProtNLM"/>
    </source>
</evidence>
<protein>
    <recommendedName>
        <fullName evidence="3">Transposase</fullName>
    </recommendedName>
</protein>
<gene>
    <name evidence="1" type="ORF">BRAD3257_7663</name>
</gene>